<dbReference type="PROSITE" id="PS50041">
    <property type="entry name" value="C_TYPE_LECTIN_2"/>
    <property type="match status" value="2"/>
</dbReference>
<dbReference type="EMBL" id="BX284604">
    <property type="protein sequence ID" value="CAB05164.3"/>
    <property type="molecule type" value="Genomic_DNA"/>
</dbReference>
<dbReference type="Pfam" id="PF00059">
    <property type="entry name" value="Lectin_C"/>
    <property type="match status" value="1"/>
</dbReference>
<dbReference type="Proteomes" id="UP000001940">
    <property type="component" value="Chromosome IV"/>
</dbReference>
<feature type="domain" description="C-type lectin" evidence="3">
    <location>
        <begin position="94"/>
        <end position="194"/>
    </location>
</feature>
<dbReference type="PIR" id="T20064">
    <property type="entry name" value="T20064"/>
</dbReference>
<feature type="region of interest" description="Disordered" evidence="1">
    <location>
        <begin position="256"/>
        <end position="322"/>
    </location>
</feature>
<dbReference type="PANTHER" id="PTHR22803">
    <property type="entry name" value="MANNOSE, PHOSPHOLIPASE, LECTIN RECEPTOR RELATED"/>
    <property type="match status" value="1"/>
</dbReference>
<proteinExistence type="predicted"/>
<dbReference type="GeneID" id="183598"/>
<accession>Q9XUF4</accession>
<dbReference type="Gene3D" id="3.10.100.10">
    <property type="entry name" value="Mannose-Binding Protein A, subunit A"/>
    <property type="match status" value="2"/>
</dbReference>
<dbReference type="PhylomeDB" id="Q9XUF4"/>
<dbReference type="UCSC" id="C49C3.13">
    <property type="organism name" value="c. elegans"/>
</dbReference>
<evidence type="ECO:0000259" key="3">
    <source>
        <dbReference type="PROSITE" id="PS50041"/>
    </source>
</evidence>
<dbReference type="OrthoDB" id="5856267at2759"/>
<feature type="chain" id="PRO_5004336714" evidence="2">
    <location>
        <begin position="23"/>
        <end position="499"/>
    </location>
</feature>
<dbReference type="eggNOG" id="KOG4297">
    <property type="taxonomic scope" value="Eukaryota"/>
</dbReference>
<dbReference type="RefSeq" id="NP_503091.3">
    <property type="nucleotide sequence ID" value="NM_070690.6"/>
</dbReference>
<evidence type="ECO:0000256" key="1">
    <source>
        <dbReference type="SAM" id="MobiDB-lite"/>
    </source>
</evidence>
<evidence type="ECO:0000256" key="2">
    <source>
        <dbReference type="SAM" id="SignalP"/>
    </source>
</evidence>
<dbReference type="KEGG" id="cel:CELE_C49C3.13"/>
<protein>
    <submittedName>
        <fullName evidence="4">C-type lectin domain-containing protein</fullName>
    </submittedName>
</protein>
<organism evidence="4 5">
    <name type="scientific">Caenorhabditis elegans</name>
    <dbReference type="NCBI Taxonomy" id="6239"/>
    <lineage>
        <taxon>Eukaryota</taxon>
        <taxon>Metazoa</taxon>
        <taxon>Ecdysozoa</taxon>
        <taxon>Nematoda</taxon>
        <taxon>Chromadorea</taxon>
        <taxon>Rhabditida</taxon>
        <taxon>Rhabditina</taxon>
        <taxon>Rhabditomorpha</taxon>
        <taxon>Rhabditoidea</taxon>
        <taxon>Rhabditidae</taxon>
        <taxon>Peloderinae</taxon>
        <taxon>Caenorhabditis</taxon>
    </lineage>
</organism>
<dbReference type="FunCoup" id="Q9XUF4">
    <property type="interactions" value="811"/>
</dbReference>
<feature type="domain" description="C-type lectin" evidence="3">
    <location>
        <begin position="378"/>
        <end position="493"/>
    </location>
</feature>
<dbReference type="InParanoid" id="Q9XUF4"/>
<dbReference type="AGR" id="WB:WBGene00008203"/>
<dbReference type="InterPro" id="IPR016186">
    <property type="entry name" value="C-type_lectin-like/link_sf"/>
</dbReference>
<keyword evidence="2" id="KW-0732">Signal</keyword>
<evidence type="ECO:0000313" key="6">
    <source>
        <dbReference type="WormBase" id="C49C3.13"/>
    </source>
</evidence>
<dbReference type="AlphaFoldDB" id="Q9XUF4"/>
<dbReference type="PaxDb" id="6239-C49C3.13"/>
<dbReference type="SMART" id="SM00034">
    <property type="entry name" value="CLECT"/>
    <property type="match status" value="2"/>
</dbReference>
<dbReference type="CDD" id="cd00037">
    <property type="entry name" value="CLECT"/>
    <property type="match status" value="2"/>
</dbReference>
<dbReference type="InterPro" id="IPR001304">
    <property type="entry name" value="C-type_lectin-like"/>
</dbReference>
<dbReference type="HOGENOM" id="CLU_028559_0_0_1"/>
<keyword evidence="5" id="KW-1185">Reference proteome</keyword>
<reference evidence="4 5" key="1">
    <citation type="journal article" date="1998" name="Science">
        <title>Genome sequence of the nematode C. elegans: a platform for investigating biology.</title>
        <authorList>
            <consortium name="The C. elegans sequencing consortium"/>
            <person name="Sulson J.E."/>
            <person name="Waterston R."/>
        </authorList>
    </citation>
    <scope>NUCLEOTIDE SEQUENCE [LARGE SCALE GENOMIC DNA]</scope>
    <source>
        <strain evidence="4 5">Bristol N2</strain>
    </source>
</reference>
<dbReference type="OMA" id="FDDIWDC"/>
<dbReference type="CTD" id="183598"/>
<dbReference type="Bgee" id="WBGene00008203">
    <property type="expression patterns" value="Expressed in larva and 1 other cell type or tissue"/>
</dbReference>
<dbReference type="SUPFAM" id="SSF56436">
    <property type="entry name" value="C-type lectin-like"/>
    <property type="match status" value="2"/>
</dbReference>
<evidence type="ECO:0000313" key="5">
    <source>
        <dbReference type="Proteomes" id="UP000001940"/>
    </source>
</evidence>
<feature type="region of interest" description="Disordered" evidence="1">
    <location>
        <begin position="342"/>
        <end position="362"/>
    </location>
</feature>
<sequence>MVVSMRWLLSVFTFLCMKYSEASNPRAIILQNFMDSNKEAVKNLKDDNVLSKALVKTFGLNSSSSSSLSDESSSNLVLMDSTTPCDSGWTKSTVNGMCYKIATADTTWYAAEDWCYSQRYGSHLTSVHSEAEAQWIAATYVSTGWFPYMDNWLGLRRSCDNSTYIWTDGTPVDYLWWQPGYPGSGDPEKSCVTIWVTSLLKLNPGYVQGQFDDIWDCGTNLATPTCRYDPTSTAPHIKYDTSYTCASTTTVSTTSTVTTTKPTTTTTTPTTTTTTPTTTTTTPTTTPTTTTTTPTTTTTESTTTETTSTTTPTTTTTAPTTTTTASTTTFKTTTITTTTQTTTPTTTATTTKPTTTTPTTTRTPVDCSAKCDPFWVSYSDGCYAKIQGTATFETAKLGCQSVGGEMAVITDAAMNEAIRLAFSTNIDSSVSNQAWIGTSSYSNWAPGKPDKAQGVAYSSYCNVIALSVVNKGKDFGFSRGVWTDYPCSLKQEFAICKRI</sequence>
<gene>
    <name evidence="4 6" type="primary">clec-198</name>
    <name evidence="6" type="ORF">C49C3.13</name>
    <name evidence="4" type="ORF">CELE_C49C3.13</name>
</gene>
<dbReference type="InterPro" id="IPR050111">
    <property type="entry name" value="C-type_lectin/snaclec_domain"/>
</dbReference>
<dbReference type="InterPro" id="IPR016187">
    <property type="entry name" value="CTDL_fold"/>
</dbReference>
<evidence type="ECO:0000313" key="4">
    <source>
        <dbReference type="EMBL" id="CAB05164.3"/>
    </source>
</evidence>
<dbReference type="PIR" id="T20063">
    <property type="entry name" value="T20063"/>
</dbReference>
<name>Q9XUF4_CAEEL</name>
<dbReference type="WormBase" id="C49C3.13">
    <property type="protein sequence ID" value="CE40801"/>
    <property type="gene ID" value="WBGene00008203"/>
    <property type="gene designation" value="clec-198"/>
</dbReference>
<feature type="signal peptide" evidence="2">
    <location>
        <begin position="1"/>
        <end position="22"/>
    </location>
</feature>